<keyword evidence="1" id="KW-0614">Plasmid</keyword>
<organism evidence="1">
    <name type="scientific">Microvirga ossetica</name>
    <dbReference type="NCBI Taxonomy" id="1882682"/>
    <lineage>
        <taxon>Bacteria</taxon>
        <taxon>Pseudomonadati</taxon>
        <taxon>Pseudomonadota</taxon>
        <taxon>Alphaproteobacteria</taxon>
        <taxon>Hyphomicrobiales</taxon>
        <taxon>Methylobacteriaceae</taxon>
        <taxon>Microvirga</taxon>
    </lineage>
</organism>
<dbReference type="AlphaFoldDB" id="A0A1B2EWH0"/>
<proteinExistence type="predicted"/>
<geneLocation type="plasmid" evidence="1">
    <name>unnamed2</name>
</geneLocation>
<gene>
    <name evidence="1" type="ORF">BB934_39510</name>
</gene>
<dbReference type="RefSeq" id="WP_099515217.1">
    <property type="nucleotide sequence ID" value="NZ_CP016619.1"/>
</dbReference>
<dbReference type="OrthoDB" id="9805159at2"/>
<protein>
    <submittedName>
        <fullName evidence="1">Uncharacterized protein</fullName>
    </submittedName>
</protein>
<name>A0A1B2EWH0_9HYPH</name>
<accession>A0A1B2EWH0</accession>
<sequence length="213" mass="22997">MAVTTKVIDGDLLMLRIVFPDDRTVTITAGRGGKSVSVAPDDREIAERLSSIFQWSTDRVSVPGYPFTSLNQVIYGMEALARSAMSVEQFIAGLREVLEVSGRPSEPEIGIKVPSCTGVDLSPSGNGWLVDARFQGGERFKLAINKASVGWAADPPEPARDKAVMKLLSRLKSAPVPTDEDLALLVMEVAHYSSDIAGWLQGLHSAISEESRL</sequence>
<dbReference type="EMBL" id="CP016619">
    <property type="protein sequence ID" value="ANY84309.1"/>
    <property type="molecule type" value="Genomic_DNA"/>
</dbReference>
<reference evidence="1" key="1">
    <citation type="submission" date="2016-07" db="EMBL/GenBank/DDBJ databases">
        <title>Microvirga ossetica sp. nov. a new species of rhizobia isolated from root nodules of the legume species Vicia alpestris Steven originated from North Ossetia region in the Caucasus.</title>
        <authorList>
            <person name="Safronova V.I."/>
            <person name="Kuznetsova I.G."/>
            <person name="Sazanova A.L."/>
            <person name="Belimov A."/>
            <person name="Andronov E."/>
            <person name="Osledkin Y.S."/>
            <person name="Onishchuk O.P."/>
            <person name="Kurchak O.N."/>
            <person name="Shaposhnikov A.I."/>
            <person name="Willems A."/>
            <person name="Tikhonovich I.A."/>
        </authorList>
    </citation>
    <scope>NUCLEOTIDE SEQUENCE [LARGE SCALE GENOMIC DNA]</scope>
    <source>
        <strain evidence="1">V5/3M</strain>
        <plasmid evidence="1">unnamed2</plasmid>
    </source>
</reference>
<evidence type="ECO:0000313" key="1">
    <source>
        <dbReference type="EMBL" id="ANY84309.1"/>
    </source>
</evidence>
<dbReference type="KEGG" id="moc:BB934_39510"/>